<keyword evidence="1" id="KW-0732">Signal</keyword>
<feature type="signal peptide" evidence="1">
    <location>
        <begin position="1"/>
        <end position="20"/>
    </location>
</feature>
<evidence type="ECO:0000313" key="3">
    <source>
        <dbReference type="Proteomes" id="UP001597414"/>
    </source>
</evidence>
<gene>
    <name evidence="2" type="ORF">ACFSKV_07170</name>
</gene>
<proteinExistence type="predicted"/>
<comment type="caution">
    <text evidence="2">The sequence shown here is derived from an EMBL/GenBank/DDBJ whole genome shotgun (WGS) entry which is preliminary data.</text>
</comment>
<dbReference type="RefSeq" id="WP_380801261.1">
    <property type="nucleotide sequence ID" value="NZ_JBHUIV010000010.1"/>
</dbReference>
<keyword evidence="3" id="KW-1185">Reference proteome</keyword>
<name>A0ABW5B7F6_9BACT</name>
<evidence type="ECO:0000313" key="2">
    <source>
        <dbReference type="EMBL" id="MFD2201341.1"/>
    </source>
</evidence>
<evidence type="ECO:0008006" key="4">
    <source>
        <dbReference type="Google" id="ProtNLM"/>
    </source>
</evidence>
<evidence type="ECO:0000256" key="1">
    <source>
        <dbReference type="SAM" id="SignalP"/>
    </source>
</evidence>
<dbReference type="Proteomes" id="UP001597414">
    <property type="component" value="Unassembled WGS sequence"/>
</dbReference>
<accession>A0ABW5B7F6</accession>
<organism evidence="2 3">
    <name type="scientific">Shivajiella indica</name>
    <dbReference type="NCBI Taxonomy" id="872115"/>
    <lineage>
        <taxon>Bacteria</taxon>
        <taxon>Pseudomonadati</taxon>
        <taxon>Bacteroidota</taxon>
        <taxon>Cytophagia</taxon>
        <taxon>Cytophagales</taxon>
        <taxon>Cyclobacteriaceae</taxon>
        <taxon>Shivajiella</taxon>
    </lineage>
</organism>
<feature type="chain" id="PRO_5046676283" description="LTXXQ motif family protein" evidence="1">
    <location>
        <begin position="21"/>
        <end position="153"/>
    </location>
</feature>
<sequence length="153" mass="17491">MKTKVLILFLFMSMPVLVNAQAIDDEIKLIQTAFGMEKRAMIEEYMGLPSTSPFWPAYENYEKERRALMKERIMIINEYLEKFDGLTDADADAIALKAIKNNTSLNALQSKHYKNMKKVISATEAAKFLQIENYIQSTILLAISESLPFLGEK</sequence>
<protein>
    <recommendedName>
        <fullName evidence="4">LTXXQ motif family protein</fullName>
    </recommendedName>
</protein>
<reference evidence="3" key="1">
    <citation type="journal article" date="2019" name="Int. J. Syst. Evol. Microbiol.">
        <title>The Global Catalogue of Microorganisms (GCM) 10K type strain sequencing project: providing services to taxonomists for standard genome sequencing and annotation.</title>
        <authorList>
            <consortium name="The Broad Institute Genomics Platform"/>
            <consortium name="The Broad Institute Genome Sequencing Center for Infectious Disease"/>
            <person name="Wu L."/>
            <person name="Ma J."/>
        </authorList>
    </citation>
    <scope>NUCLEOTIDE SEQUENCE [LARGE SCALE GENOMIC DNA]</scope>
    <source>
        <strain evidence="3">KCTC 19812</strain>
    </source>
</reference>
<dbReference type="EMBL" id="JBHUIV010000010">
    <property type="protein sequence ID" value="MFD2201341.1"/>
    <property type="molecule type" value="Genomic_DNA"/>
</dbReference>